<evidence type="ECO:0000313" key="1">
    <source>
        <dbReference type="EMBL" id="KKR22996.1"/>
    </source>
</evidence>
<gene>
    <name evidence="1" type="ORF">UT53_C0030G0003</name>
</gene>
<protein>
    <submittedName>
        <fullName evidence="1">Uncharacterized protein</fullName>
    </submittedName>
</protein>
<sequence>MCFKNNPIGLACLQEWREDCIKYCENRFSDGFYSNQKYLDKWPREFSGVCISEDRGVNLAPFNVSQYKIIKDEKSLYVDSDLLIFYHFSSLRIYSPKDFLLFDYAYKLSRRVKNLIYKPYTKELGEIIVKLNILEPLFTPSFQIKPNSWKYLQYKITYTMVKIHIYLKEKVPLYSNIFRRYFHKKEVLKNRALII</sequence>
<proteinExistence type="predicted"/>
<comment type="caution">
    <text evidence="1">The sequence shown here is derived from an EMBL/GenBank/DDBJ whole genome shotgun (WGS) entry which is preliminary data.</text>
</comment>
<dbReference type="EMBL" id="LBXD01000030">
    <property type="protein sequence ID" value="KKR22996.1"/>
    <property type="molecule type" value="Genomic_DNA"/>
</dbReference>
<reference evidence="1 2" key="1">
    <citation type="journal article" date="2015" name="Nature">
        <title>rRNA introns, odd ribosomes, and small enigmatic genomes across a large radiation of phyla.</title>
        <authorList>
            <person name="Brown C.T."/>
            <person name="Hug L.A."/>
            <person name="Thomas B.C."/>
            <person name="Sharon I."/>
            <person name="Castelle C.J."/>
            <person name="Singh A."/>
            <person name="Wilkins M.J."/>
            <person name="Williams K.H."/>
            <person name="Banfield J.F."/>
        </authorList>
    </citation>
    <scope>NUCLEOTIDE SEQUENCE [LARGE SCALE GENOMIC DNA]</scope>
</reference>
<name>A0A0G0PCY3_9BACT</name>
<organism evidence="1 2">
    <name type="scientific">Candidatus Yanofskybacteria bacterium GW2011_GWD2_39_48</name>
    <dbReference type="NCBI Taxonomy" id="1619031"/>
    <lineage>
        <taxon>Bacteria</taxon>
        <taxon>Candidatus Yanofskyibacteriota</taxon>
    </lineage>
</organism>
<evidence type="ECO:0000313" key="2">
    <source>
        <dbReference type="Proteomes" id="UP000034764"/>
    </source>
</evidence>
<dbReference type="Proteomes" id="UP000034764">
    <property type="component" value="Unassembled WGS sequence"/>
</dbReference>
<dbReference type="AlphaFoldDB" id="A0A0G0PCY3"/>
<accession>A0A0G0PCY3</accession>